<dbReference type="Pfam" id="PF13419">
    <property type="entry name" value="HAD_2"/>
    <property type="match status" value="1"/>
</dbReference>
<dbReference type="Pfam" id="PF00753">
    <property type="entry name" value="Lactamase_B"/>
    <property type="match status" value="1"/>
</dbReference>
<evidence type="ECO:0000313" key="2">
    <source>
        <dbReference type="EMBL" id="KYH34254.1"/>
    </source>
</evidence>
<dbReference type="AlphaFoldDB" id="A0A151B2W0"/>
<dbReference type="EMBL" id="LTBA01000021">
    <property type="protein sequence ID" value="KYH34254.1"/>
    <property type="molecule type" value="Genomic_DNA"/>
</dbReference>
<proteinExistence type="predicted"/>
<evidence type="ECO:0000259" key="1">
    <source>
        <dbReference type="SMART" id="SM00849"/>
    </source>
</evidence>
<dbReference type="InterPro" id="IPR036866">
    <property type="entry name" value="RibonucZ/Hydroxyglut_hydro"/>
</dbReference>
<keyword evidence="3" id="KW-1185">Reference proteome</keyword>
<dbReference type="InterPro" id="IPR023198">
    <property type="entry name" value="PGP-like_dom2"/>
</dbReference>
<dbReference type="EC" id="3.1.2.6" evidence="2"/>
<sequence length="499" mass="57267">MDEWFTIENIDDETYAISEYGHWEKVHSYLLIGKTSAILIDTGLGIGNIKNEVEKLTELPITVVTTHVHWDHIGGHELFNDICVHKDDAEWLINGIPVPLNVTKNNVMAEPFSKKPPIEFNINNYKVYTGELNRILSDNDIIDIGSRKLRVIHTPGHSPGHICLFEEKRGYLYTGDLVYKGTLYAFYPSTDPILFKQSIDKISKLEGTIKILPAHNELNVQVNLISSIKNAFKKIEDKNMLKQGSGIFISVNSKYIYRRNYMKTKVYDLGTEEYKELRKMNIKEIIFDLDGTLWDSTDVVLKAWNDMLSGIKEVQNPLTKEELQSIMGLQLEEIGPVLFPYLDDEFRIGLMKKCCVMEQQWIRKQGGNLFNDLEEILKMLSQKYKLFIVSNCDCGYIESFLEYHHELKSYFIDFECAGNTGLSKGENIDRIIQKHKLKNPIYVGDTQGDCDAAKIANIPFVFASYGFGKVSSYDYKLEQISDLVNYSPLTSLKWELLGQ</sequence>
<protein>
    <submittedName>
        <fullName evidence="2">Hydroxyacylglutathione hydrolase</fullName>
        <ecNumber evidence="2">3.1.2.6</ecNumber>
    </submittedName>
</protein>
<dbReference type="SMART" id="SM00849">
    <property type="entry name" value="Lactamase_B"/>
    <property type="match status" value="1"/>
</dbReference>
<gene>
    <name evidence="2" type="primary">gloB_4</name>
    <name evidence="2" type="ORF">CLTEP_18290</name>
</gene>
<reference evidence="2 3" key="1">
    <citation type="submission" date="2016-02" db="EMBL/GenBank/DDBJ databases">
        <title>Genome sequence of Clostridium tepidiprofundi DSM 19306.</title>
        <authorList>
            <person name="Poehlein A."/>
            <person name="Daniel R."/>
        </authorList>
    </citation>
    <scope>NUCLEOTIDE SEQUENCE [LARGE SCALE GENOMIC DNA]</scope>
    <source>
        <strain evidence="2 3">DSM 19306</strain>
    </source>
</reference>
<dbReference type="Gene3D" id="3.60.15.10">
    <property type="entry name" value="Ribonuclease Z/Hydroxyacylglutathione hydrolase-like"/>
    <property type="match status" value="1"/>
</dbReference>
<accession>A0A151B2W0</accession>
<dbReference type="InterPro" id="IPR041492">
    <property type="entry name" value="HAD_2"/>
</dbReference>
<name>A0A151B2W0_9CLOT</name>
<dbReference type="Gene3D" id="3.40.50.1000">
    <property type="entry name" value="HAD superfamily/HAD-like"/>
    <property type="match status" value="1"/>
</dbReference>
<feature type="domain" description="Metallo-beta-lactamase" evidence="1">
    <location>
        <begin position="25"/>
        <end position="215"/>
    </location>
</feature>
<comment type="caution">
    <text evidence="2">The sequence shown here is derived from an EMBL/GenBank/DDBJ whole genome shotgun (WGS) entry which is preliminary data.</text>
</comment>
<dbReference type="PANTHER" id="PTHR43434">
    <property type="entry name" value="PHOSPHOGLYCOLATE PHOSPHATASE"/>
    <property type="match status" value="1"/>
</dbReference>
<dbReference type="NCBIfam" id="TIGR01549">
    <property type="entry name" value="HAD-SF-IA-v1"/>
    <property type="match status" value="1"/>
</dbReference>
<dbReference type="SFLD" id="SFLDS00003">
    <property type="entry name" value="Haloacid_Dehalogenase"/>
    <property type="match status" value="1"/>
</dbReference>
<keyword evidence="2" id="KW-0378">Hydrolase</keyword>
<dbReference type="GO" id="GO:0004416">
    <property type="term" value="F:hydroxyacylglutathione hydrolase activity"/>
    <property type="evidence" value="ECO:0007669"/>
    <property type="project" value="UniProtKB-EC"/>
</dbReference>
<dbReference type="GO" id="GO:0008967">
    <property type="term" value="F:phosphoglycolate phosphatase activity"/>
    <property type="evidence" value="ECO:0007669"/>
    <property type="project" value="TreeGrafter"/>
</dbReference>
<dbReference type="STRING" id="1121338.CLTEP_18290"/>
<dbReference type="SUPFAM" id="SSF56281">
    <property type="entry name" value="Metallo-hydrolase/oxidoreductase"/>
    <property type="match status" value="1"/>
</dbReference>
<dbReference type="GO" id="GO:0006281">
    <property type="term" value="P:DNA repair"/>
    <property type="evidence" value="ECO:0007669"/>
    <property type="project" value="TreeGrafter"/>
</dbReference>
<dbReference type="SFLD" id="SFLDG01129">
    <property type="entry name" value="C1.5:_HAD__Beta-PGM__Phosphata"/>
    <property type="match status" value="1"/>
</dbReference>
<dbReference type="PATRIC" id="fig|1121338.3.peg.1873"/>
<evidence type="ECO:0000313" key="3">
    <source>
        <dbReference type="Proteomes" id="UP000075531"/>
    </source>
</evidence>
<dbReference type="Gene3D" id="1.10.150.240">
    <property type="entry name" value="Putative phosphatase, domain 2"/>
    <property type="match status" value="1"/>
</dbReference>
<dbReference type="Proteomes" id="UP000075531">
    <property type="component" value="Unassembled WGS sequence"/>
</dbReference>
<dbReference type="PANTHER" id="PTHR43434:SF1">
    <property type="entry name" value="PHOSPHOGLYCOLATE PHOSPHATASE"/>
    <property type="match status" value="1"/>
</dbReference>
<dbReference type="InterPro" id="IPR023214">
    <property type="entry name" value="HAD_sf"/>
</dbReference>
<dbReference type="InterPro" id="IPR036412">
    <property type="entry name" value="HAD-like_sf"/>
</dbReference>
<dbReference type="InterPro" id="IPR050155">
    <property type="entry name" value="HAD-like_hydrolase_sf"/>
</dbReference>
<organism evidence="2 3">
    <name type="scientific">Clostridium tepidiprofundi DSM 19306</name>
    <dbReference type="NCBI Taxonomy" id="1121338"/>
    <lineage>
        <taxon>Bacteria</taxon>
        <taxon>Bacillati</taxon>
        <taxon>Bacillota</taxon>
        <taxon>Clostridia</taxon>
        <taxon>Eubacteriales</taxon>
        <taxon>Clostridiaceae</taxon>
        <taxon>Clostridium</taxon>
    </lineage>
</organism>
<dbReference type="InterPro" id="IPR001279">
    <property type="entry name" value="Metallo-B-lactamas"/>
</dbReference>
<dbReference type="SUPFAM" id="SSF56784">
    <property type="entry name" value="HAD-like"/>
    <property type="match status" value="1"/>
</dbReference>
<dbReference type="InterPro" id="IPR006439">
    <property type="entry name" value="HAD-SF_hydro_IA"/>
</dbReference>